<dbReference type="AlphaFoldDB" id="A0A7S7SJ23"/>
<proteinExistence type="predicted"/>
<dbReference type="SUPFAM" id="SSF47240">
    <property type="entry name" value="Ferritin-like"/>
    <property type="match status" value="1"/>
</dbReference>
<evidence type="ECO:0000313" key="2">
    <source>
        <dbReference type="Proteomes" id="UP000593892"/>
    </source>
</evidence>
<gene>
    <name evidence="1" type="ORF">IRI77_28650</name>
</gene>
<dbReference type="PANTHER" id="PTHR30565">
    <property type="entry name" value="PROTEIN YCIF"/>
    <property type="match status" value="1"/>
</dbReference>
<reference evidence="1 2" key="1">
    <citation type="submission" date="2020-10" db="EMBL/GenBank/DDBJ databases">
        <title>Complete genome sequence of Paludibaculum fermentans P105T, a facultatively anaerobic acidobacterium capable of dissimilatory Fe(III) reduction.</title>
        <authorList>
            <person name="Dedysh S.N."/>
            <person name="Beletsky A.V."/>
            <person name="Kulichevskaya I.S."/>
            <person name="Mardanov A.V."/>
            <person name="Ravin N.V."/>
        </authorList>
    </citation>
    <scope>NUCLEOTIDE SEQUENCE [LARGE SCALE GENOMIC DNA]</scope>
    <source>
        <strain evidence="1 2">P105</strain>
    </source>
</reference>
<dbReference type="PANTHER" id="PTHR30565:SF9">
    <property type="entry name" value="PROTEIN YCIF"/>
    <property type="match status" value="1"/>
</dbReference>
<dbReference type="EMBL" id="CP063849">
    <property type="protein sequence ID" value="QOY86724.1"/>
    <property type="molecule type" value="Genomic_DNA"/>
</dbReference>
<accession>A0A7S7SJ23</accession>
<dbReference type="InterPro" id="IPR009078">
    <property type="entry name" value="Ferritin-like_SF"/>
</dbReference>
<keyword evidence="2" id="KW-1185">Reference proteome</keyword>
<dbReference type="CDD" id="cd07909">
    <property type="entry name" value="YciF"/>
    <property type="match status" value="1"/>
</dbReference>
<name>A0A7S7SJ23_PALFE</name>
<dbReference type="KEGG" id="pfer:IRI77_28650"/>
<dbReference type="InterPro" id="IPR012347">
    <property type="entry name" value="Ferritin-like"/>
</dbReference>
<sequence length="176" mass="19325">MNQLKDLLVDELRDLLHAEGQLLTALPKMAKAAHHPKLKETFLNHLHQTEGQVERLKAAFDLLGEKPEPKPCKAMMGLVTEGAETIKEGEERPMIAADLGLIAAAQRVEHYEISGYGTARSLARQIGETQVARLLTQTLGEEESADFLLTELSKPLMQEASSAMSKTQRKSAKAGK</sequence>
<organism evidence="1 2">
    <name type="scientific">Paludibaculum fermentans</name>
    <dbReference type="NCBI Taxonomy" id="1473598"/>
    <lineage>
        <taxon>Bacteria</taxon>
        <taxon>Pseudomonadati</taxon>
        <taxon>Acidobacteriota</taxon>
        <taxon>Terriglobia</taxon>
        <taxon>Bryobacterales</taxon>
        <taxon>Bryobacteraceae</taxon>
        <taxon>Paludibaculum</taxon>
    </lineage>
</organism>
<dbReference type="Proteomes" id="UP000593892">
    <property type="component" value="Chromosome"/>
</dbReference>
<dbReference type="InterPro" id="IPR010287">
    <property type="entry name" value="DUF892_YciF-like"/>
</dbReference>
<dbReference type="InterPro" id="IPR047114">
    <property type="entry name" value="YciF"/>
</dbReference>
<dbReference type="Pfam" id="PF05974">
    <property type="entry name" value="DUF892"/>
    <property type="match status" value="1"/>
</dbReference>
<protein>
    <submittedName>
        <fullName evidence="1">Ferritin-like domain-containing protein</fullName>
    </submittedName>
</protein>
<dbReference type="RefSeq" id="WP_194448393.1">
    <property type="nucleotide sequence ID" value="NZ_CP063849.1"/>
</dbReference>
<dbReference type="Gene3D" id="1.20.1260.10">
    <property type="match status" value="1"/>
</dbReference>
<evidence type="ECO:0000313" key="1">
    <source>
        <dbReference type="EMBL" id="QOY86724.1"/>
    </source>
</evidence>